<protein>
    <submittedName>
        <fullName evidence="2">DUF4013 domain-containing protein</fullName>
    </submittedName>
</protein>
<keyword evidence="1" id="KW-1133">Transmembrane helix</keyword>
<organism evidence="2 3">
    <name type="scientific">Candidatus Zymogenus saltonus</name>
    <dbReference type="NCBI Taxonomy" id="2844893"/>
    <lineage>
        <taxon>Bacteria</taxon>
        <taxon>Deltaproteobacteria</taxon>
        <taxon>Candidatus Zymogenia</taxon>
        <taxon>Candidatus Zymogeniales</taxon>
        <taxon>Candidatus Zymogenaceae</taxon>
        <taxon>Candidatus Zymogenus</taxon>
    </lineage>
</organism>
<feature type="transmembrane region" description="Helical" evidence="1">
    <location>
        <begin position="72"/>
        <end position="95"/>
    </location>
</feature>
<gene>
    <name evidence="2" type="ORF">JW984_02140</name>
</gene>
<dbReference type="InterPro" id="IPR025098">
    <property type="entry name" value="DUF4013"/>
</dbReference>
<dbReference type="AlphaFoldDB" id="A0A9D8KD99"/>
<evidence type="ECO:0000313" key="2">
    <source>
        <dbReference type="EMBL" id="MBN1571977.1"/>
    </source>
</evidence>
<dbReference type="EMBL" id="JAFGIX010000010">
    <property type="protein sequence ID" value="MBN1571977.1"/>
    <property type="molecule type" value="Genomic_DNA"/>
</dbReference>
<evidence type="ECO:0000313" key="3">
    <source>
        <dbReference type="Proteomes" id="UP000809273"/>
    </source>
</evidence>
<sequence>MEKIVETLIYPVNGRKTSLKFLLGCAINLVPLLGNAVAAGYAMRGMREIMVEREGMPLWNDFMGLFLSGGKFILALVVYGIPFFIPFSIGMFLFVVVKSAWAVLLGFFIVMIGTILALSSAYIFPMAIIYMLKCDERLKTIFAFSEVLLNIRKAVKTYTINVLIVWLVSLVFFFICYLLMSIKFGYILVIIPLFYLLLVATNILGKLGADLGDVVIDRVSMIDGDLNW</sequence>
<feature type="transmembrane region" description="Helical" evidence="1">
    <location>
        <begin position="101"/>
        <end position="132"/>
    </location>
</feature>
<keyword evidence="1" id="KW-0812">Transmembrane</keyword>
<keyword evidence="1" id="KW-0472">Membrane</keyword>
<dbReference type="Proteomes" id="UP000809273">
    <property type="component" value="Unassembled WGS sequence"/>
</dbReference>
<name>A0A9D8KD99_9DELT</name>
<feature type="transmembrane region" description="Helical" evidence="1">
    <location>
        <begin position="158"/>
        <end position="180"/>
    </location>
</feature>
<feature type="transmembrane region" description="Helical" evidence="1">
    <location>
        <begin position="21"/>
        <end position="43"/>
    </location>
</feature>
<comment type="caution">
    <text evidence="2">The sequence shown here is derived from an EMBL/GenBank/DDBJ whole genome shotgun (WGS) entry which is preliminary data.</text>
</comment>
<accession>A0A9D8KD99</accession>
<reference evidence="2" key="2">
    <citation type="submission" date="2021-01" db="EMBL/GenBank/DDBJ databases">
        <authorList>
            <person name="Hahn C.R."/>
            <person name="Youssef N.H."/>
            <person name="Elshahed M."/>
        </authorList>
    </citation>
    <scope>NUCLEOTIDE SEQUENCE</scope>
    <source>
        <strain evidence="2">Zod_Metabat.24</strain>
    </source>
</reference>
<proteinExistence type="predicted"/>
<feature type="transmembrane region" description="Helical" evidence="1">
    <location>
        <begin position="186"/>
        <end position="204"/>
    </location>
</feature>
<evidence type="ECO:0000256" key="1">
    <source>
        <dbReference type="SAM" id="Phobius"/>
    </source>
</evidence>
<reference evidence="2" key="1">
    <citation type="journal article" date="2021" name="Environ. Microbiol.">
        <title>Genomic characterization of three novel Desulfobacterota classes expand the metabolic and phylogenetic diversity of the phylum.</title>
        <authorList>
            <person name="Murphy C.L."/>
            <person name="Biggerstaff J."/>
            <person name="Eichhorn A."/>
            <person name="Ewing E."/>
            <person name="Shahan R."/>
            <person name="Soriano D."/>
            <person name="Stewart S."/>
            <person name="VanMol K."/>
            <person name="Walker R."/>
            <person name="Walters P."/>
            <person name="Elshahed M.S."/>
            <person name="Youssef N.H."/>
        </authorList>
    </citation>
    <scope>NUCLEOTIDE SEQUENCE</scope>
    <source>
        <strain evidence="2">Zod_Metabat.24</strain>
    </source>
</reference>
<dbReference type="Pfam" id="PF13197">
    <property type="entry name" value="DUF4013"/>
    <property type="match status" value="1"/>
</dbReference>